<dbReference type="SUPFAM" id="SSF48208">
    <property type="entry name" value="Six-hairpin glycosidases"/>
    <property type="match status" value="2"/>
</dbReference>
<evidence type="ECO:0000256" key="2">
    <source>
        <dbReference type="ARBA" id="ARBA00022801"/>
    </source>
</evidence>
<dbReference type="InterPro" id="IPR002037">
    <property type="entry name" value="Glyco_hydro_8"/>
</dbReference>
<dbReference type="EMBL" id="BGZO01000005">
    <property type="protein sequence ID" value="GBR75652.1"/>
    <property type="molecule type" value="Genomic_DNA"/>
</dbReference>
<comment type="caution">
    <text evidence="4">The sequence shown here is derived from an EMBL/GenBank/DDBJ whole genome shotgun (WGS) entry which is preliminary data.</text>
</comment>
<comment type="similarity">
    <text evidence="1">Belongs to the glycosyl hydrolase 8 (cellulase D) family.</text>
</comment>
<keyword evidence="5" id="KW-1185">Reference proteome</keyword>
<gene>
    <name evidence="4" type="ORF">NO2_0306</name>
</gene>
<name>A0A388TH80_9BACT</name>
<organism evidence="4 5">
    <name type="scientific">Candidatus Termititenax persephonae</name>
    <dbReference type="NCBI Taxonomy" id="2218525"/>
    <lineage>
        <taxon>Bacteria</taxon>
        <taxon>Bacillati</taxon>
        <taxon>Candidatus Margulisiibacteriota</taxon>
        <taxon>Candidatus Termititenacia</taxon>
        <taxon>Candidatus Termititenacales</taxon>
        <taxon>Candidatus Termititenacaceae</taxon>
        <taxon>Candidatus Termititenax</taxon>
    </lineage>
</organism>
<evidence type="ECO:0000256" key="1">
    <source>
        <dbReference type="ARBA" id="ARBA00009209"/>
    </source>
</evidence>
<dbReference type="GO" id="GO:0005975">
    <property type="term" value="P:carbohydrate metabolic process"/>
    <property type="evidence" value="ECO:0007669"/>
    <property type="project" value="InterPro"/>
</dbReference>
<dbReference type="InterPro" id="IPR008928">
    <property type="entry name" value="6-hairpin_glycosidase_sf"/>
</dbReference>
<dbReference type="AlphaFoldDB" id="A0A388TH80"/>
<dbReference type="GO" id="GO:0004553">
    <property type="term" value="F:hydrolase activity, hydrolyzing O-glycosyl compounds"/>
    <property type="evidence" value="ECO:0007669"/>
    <property type="project" value="InterPro"/>
</dbReference>
<evidence type="ECO:0000313" key="5">
    <source>
        <dbReference type="Proteomes" id="UP000275925"/>
    </source>
</evidence>
<evidence type="ECO:0000313" key="4">
    <source>
        <dbReference type="EMBL" id="GBR75652.1"/>
    </source>
</evidence>
<accession>A0A388TH80</accession>
<protein>
    <submittedName>
        <fullName evidence="4">Glycosyl hydrolases family 8</fullName>
    </submittedName>
</protein>
<evidence type="ECO:0000256" key="3">
    <source>
        <dbReference type="ARBA" id="ARBA00023295"/>
    </source>
</evidence>
<sequence>MTINIDNAKFYARELRRADADFSGEIDSEQEIKQALQLILEGRPIDELPQKYQRILRQFVDTQSHKDTAFNDIIDAPEVEAAVAELSKHYRTQEDLLQDFVYGTNNMNSKNIAQADVAPKIDSVASAASGRTEITSFADLLQDIAKTIPEIWAHYKTAKIDAATGRPLGDDNNTFSETVSYVMFQAINNNDRQTFDQVWDWARANIYHDSASLRRVYSINKRENIDAEARDYLAAWRYVGQGSALSQQLGKHTGVFQYQWDPNDPSVWFDGYDAAPDADILIAYTLLLADKKWGSTSGNKNYKGLALQILNDVWQSCVLSIRTGGAEVALKLNEHVWDTNIKNASTPNPAATASFANGQTTISFHQPYSSYGVHSLALADFADTYQSITIQAEKACAVKLMFQGKGGQPDYACDYNLKPGENIVPISAFKERHTSGDWNYKSPAVRIPGKATLDNFAMQSDRAGVILTITDIHLNRKTVAAPAAEHLFISANNKGSNVFNLSYFMPFALAEFSKVDRAHDWGRLFNESYKNVDAALSRAVPYRDAKPGGREYRSNGVLVPDWNAFTVEGLTSAYGTWDSFASGEAQDTHLSSWDALRLYTWAAYDYVQNGNAQSKTLLDKAGKFFADELAKNNWIYNAYNVDGTLPENNRRGAQSKSTPFGMGIALAVFCARDDQANALKCYKLLKENYTAGHFTTDADDYFTSNLIAFALNLFKAKYGI</sequence>
<dbReference type="InterPro" id="IPR012341">
    <property type="entry name" value="6hp_glycosidase-like_sf"/>
</dbReference>
<proteinExistence type="inferred from homology"/>
<keyword evidence="2 4" id="KW-0378">Hydrolase</keyword>
<keyword evidence="3" id="KW-0326">Glycosidase</keyword>
<dbReference type="Proteomes" id="UP000275925">
    <property type="component" value="Unassembled WGS sequence"/>
</dbReference>
<reference evidence="4 5" key="1">
    <citation type="journal article" date="2019" name="ISME J.">
        <title>Genome analyses of uncultured TG2/ZB3 bacteria in 'Margulisbacteria' specifically attached to ectosymbiotic spirochetes of protists in the termite gut.</title>
        <authorList>
            <person name="Utami Y.D."/>
            <person name="Kuwahara H."/>
            <person name="Igai K."/>
            <person name="Murakami T."/>
            <person name="Sugaya K."/>
            <person name="Morikawa T."/>
            <person name="Nagura Y."/>
            <person name="Yuki M."/>
            <person name="Deevong P."/>
            <person name="Inoue T."/>
            <person name="Kihara K."/>
            <person name="Lo N."/>
            <person name="Yamada A."/>
            <person name="Ohkuma M."/>
            <person name="Hongoh Y."/>
        </authorList>
    </citation>
    <scope>NUCLEOTIDE SEQUENCE [LARGE SCALE GENOMIC DNA]</scope>
    <source>
        <strain evidence="4">NkOx7-02</strain>
    </source>
</reference>
<dbReference type="Gene3D" id="1.50.10.10">
    <property type="match status" value="2"/>
</dbReference>
<dbReference type="Pfam" id="PF01270">
    <property type="entry name" value="Glyco_hydro_8"/>
    <property type="match status" value="2"/>
</dbReference>